<accession>A0A6M3L184</accession>
<gene>
    <name evidence="1" type="ORF">MM415A00945_0008</name>
    <name evidence="2" type="ORF">MM415B03051_0006</name>
</gene>
<organism evidence="2">
    <name type="scientific">viral metagenome</name>
    <dbReference type="NCBI Taxonomy" id="1070528"/>
    <lineage>
        <taxon>unclassified sequences</taxon>
        <taxon>metagenomes</taxon>
        <taxon>organismal metagenomes</taxon>
    </lineage>
</organism>
<protein>
    <submittedName>
        <fullName evidence="2">Uncharacterized protein</fullName>
    </submittedName>
</protein>
<dbReference type="AlphaFoldDB" id="A0A6M3L184"/>
<sequence length="162" mass="16362">MANGFLTTCSHGGISEATTGIEVELSFNTVTTGKGIQLDMDALTTGTGLEIRVDSDIVTSGKAIDVKSGSAMTTSVFNINEDGDAYIGGALDVASTATITSTATVGTATSTGTLTGGGTGRYGLKLRNLLEASTGTLSGTGKIIEIDMAGTTYYFEVLPTLA</sequence>
<evidence type="ECO:0000313" key="1">
    <source>
        <dbReference type="EMBL" id="QJA79083.1"/>
    </source>
</evidence>
<reference evidence="2" key="1">
    <citation type="submission" date="2020-03" db="EMBL/GenBank/DDBJ databases">
        <title>The deep terrestrial virosphere.</title>
        <authorList>
            <person name="Holmfeldt K."/>
            <person name="Nilsson E."/>
            <person name="Simone D."/>
            <person name="Lopez-Fernandez M."/>
            <person name="Wu X."/>
            <person name="de Brujin I."/>
            <person name="Lundin D."/>
            <person name="Andersson A."/>
            <person name="Bertilsson S."/>
            <person name="Dopson M."/>
        </authorList>
    </citation>
    <scope>NUCLEOTIDE SEQUENCE</scope>
    <source>
        <strain evidence="1">MM415A00945</strain>
        <strain evidence="2">MM415B03051</strain>
    </source>
</reference>
<dbReference type="EMBL" id="MT142683">
    <property type="protein sequence ID" value="QJA87128.1"/>
    <property type="molecule type" value="Genomic_DNA"/>
</dbReference>
<name>A0A6M3L184_9ZZZZ</name>
<proteinExistence type="predicted"/>
<dbReference type="EMBL" id="MT142366">
    <property type="protein sequence ID" value="QJA79083.1"/>
    <property type="molecule type" value="Genomic_DNA"/>
</dbReference>
<evidence type="ECO:0000313" key="2">
    <source>
        <dbReference type="EMBL" id="QJA87128.1"/>
    </source>
</evidence>